<evidence type="ECO:0000256" key="5">
    <source>
        <dbReference type="ARBA" id="ARBA00022605"/>
    </source>
</evidence>
<sequence length="413" mass="45138">MKSKNGYFGQYGGAFVSQSLSPLLQEIESNFKAYIQDDDFKNELECIQKNFIGRPTPLLYAENLTKHLNGAKIYFKLECLTNTGAHKINNAVGQALLAKRMGKKRIIAETGAGQHGIATACICARLGLDCEIYMGRIDMERQRPNVFWMEMFGAKVIPVDKGTKTLTDAVDEAFRVWETRTEDTYYLIGSALGPAPYPDMVREFQSIIGKEVKSQFLEREHSLPDIIIACVGGGSNSIGVFAEFLNDSEVELIGVEAGGNGEHIGEHSLRMSGKDASVGCIQGYKSFFLHDGDSLLPTHSISAGLDYAGIGPQLAFLGETGRIKFTKAMDNEAINAIKLTAKCEGIVPALESSHAIAEAIRIAPTLDPAKRIVVNISGRGDKDIFITSKAIASEEWSEFLSEEINRINTQNAV</sequence>
<dbReference type="PANTHER" id="PTHR48077">
    <property type="entry name" value="TRYPTOPHAN SYNTHASE-RELATED"/>
    <property type="match status" value="1"/>
</dbReference>
<comment type="subunit">
    <text evidence="4 11">Tetramer of two alpha and two beta chains.</text>
</comment>
<evidence type="ECO:0000313" key="13">
    <source>
        <dbReference type="EMBL" id="GAE19710.1"/>
    </source>
</evidence>
<dbReference type="Proteomes" id="UP000018842">
    <property type="component" value="Unassembled WGS sequence"/>
</dbReference>
<dbReference type="CDD" id="cd06446">
    <property type="entry name" value="Trp-synth_B"/>
    <property type="match status" value="1"/>
</dbReference>
<dbReference type="HAMAP" id="MF_00133">
    <property type="entry name" value="Trp_synth_beta"/>
    <property type="match status" value="1"/>
</dbReference>
<comment type="catalytic activity">
    <reaction evidence="10 11">
        <text>(1S,2R)-1-C-(indol-3-yl)glycerol 3-phosphate + L-serine = D-glyceraldehyde 3-phosphate + L-tryptophan + H2O</text>
        <dbReference type="Rhea" id="RHEA:10532"/>
        <dbReference type="ChEBI" id="CHEBI:15377"/>
        <dbReference type="ChEBI" id="CHEBI:33384"/>
        <dbReference type="ChEBI" id="CHEBI:57912"/>
        <dbReference type="ChEBI" id="CHEBI:58866"/>
        <dbReference type="ChEBI" id="CHEBI:59776"/>
        <dbReference type="EC" id="4.2.1.20"/>
    </reaction>
</comment>
<evidence type="ECO:0000256" key="10">
    <source>
        <dbReference type="ARBA" id="ARBA00049047"/>
    </source>
</evidence>
<dbReference type="AlphaFoldDB" id="W4PJ39"/>
<gene>
    <name evidence="11" type="primary">trpB</name>
    <name evidence="13" type="ORF">JCM6294_2801</name>
</gene>
<dbReference type="PANTHER" id="PTHR48077:SF3">
    <property type="entry name" value="TRYPTOPHAN SYNTHASE"/>
    <property type="match status" value="1"/>
</dbReference>
<proteinExistence type="inferred from homology"/>
<keyword evidence="8 11" id="KW-0057">Aromatic amino acid biosynthesis</keyword>
<evidence type="ECO:0000256" key="4">
    <source>
        <dbReference type="ARBA" id="ARBA00011270"/>
    </source>
</evidence>
<comment type="function">
    <text evidence="11">The beta subunit is responsible for the synthesis of L-tryptophan from indole and L-serine.</text>
</comment>
<dbReference type="PIRSF" id="PIRSF001413">
    <property type="entry name" value="Trp_syn_beta"/>
    <property type="match status" value="1"/>
</dbReference>
<dbReference type="FunFam" id="3.40.50.1100:FF:000001">
    <property type="entry name" value="Tryptophan synthase beta chain"/>
    <property type="match status" value="1"/>
</dbReference>
<comment type="pathway">
    <text evidence="2 11">Amino-acid biosynthesis; L-tryptophan biosynthesis; L-tryptophan from chorismate: step 5/5.</text>
</comment>
<evidence type="ECO:0000256" key="1">
    <source>
        <dbReference type="ARBA" id="ARBA00001933"/>
    </source>
</evidence>
<organism evidence="13 14">
    <name type="scientific">Bacteroides pyogenes DSM 20611 = JCM 6294</name>
    <dbReference type="NCBI Taxonomy" id="1121100"/>
    <lineage>
        <taxon>Bacteria</taxon>
        <taxon>Pseudomonadati</taxon>
        <taxon>Bacteroidota</taxon>
        <taxon>Bacteroidia</taxon>
        <taxon>Bacteroidales</taxon>
        <taxon>Bacteroidaceae</taxon>
        <taxon>Bacteroides</taxon>
    </lineage>
</organism>
<evidence type="ECO:0000256" key="3">
    <source>
        <dbReference type="ARBA" id="ARBA00009982"/>
    </source>
</evidence>
<keyword evidence="7 11" id="KW-0663">Pyridoxal phosphate</keyword>
<dbReference type="Pfam" id="PF00291">
    <property type="entry name" value="PALP"/>
    <property type="match status" value="1"/>
</dbReference>
<protein>
    <recommendedName>
        <fullName evidence="11">Tryptophan synthase beta chain</fullName>
        <ecNumber evidence="11">4.2.1.20</ecNumber>
    </recommendedName>
</protein>
<comment type="caution">
    <text evidence="13">The sequence shown here is derived from an EMBL/GenBank/DDBJ whole genome shotgun (WGS) entry which is preliminary data.</text>
</comment>
<dbReference type="GO" id="GO:0004834">
    <property type="term" value="F:tryptophan synthase activity"/>
    <property type="evidence" value="ECO:0007669"/>
    <property type="project" value="UniProtKB-UniRule"/>
</dbReference>
<dbReference type="NCBIfam" id="TIGR00263">
    <property type="entry name" value="trpB"/>
    <property type="match status" value="1"/>
</dbReference>
<evidence type="ECO:0000313" key="14">
    <source>
        <dbReference type="Proteomes" id="UP000018842"/>
    </source>
</evidence>
<dbReference type="SUPFAM" id="SSF53686">
    <property type="entry name" value="Tryptophan synthase beta subunit-like PLP-dependent enzymes"/>
    <property type="match status" value="1"/>
</dbReference>
<dbReference type="InterPro" id="IPR006654">
    <property type="entry name" value="Trp_synth_beta"/>
</dbReference>
<dbReference type="STRING" id="1121100.GCA_000428105_00387"/>
<keyword evidence="9 11" id="KW-0456">Lyase</keyword>
<dbReference type="GO" id="GO:0005737">
    <property type="term" value="C:cytoplasm"/>
    <property type="evidence" value="ECO:0007669"/>
    <property type="project" value="TreeGrafter"/>
</dbReference>
<evidence type="ECO:0000256" key="2">
    <source>
        <dbReference type="ARBA" id="ARBA00004733"/>
    </source>
</evidence>
<dbReference type="eggNOG" id="COG0133">
    <property type="taxonomic scope" value="Bacteria"/>
</dbReference>
<dbReference type="EMBL" id="BAIR01000028">
    <property type="protein sequence ID" value="GAE19710.1"/>
    <property type="molecule type" value="Genomic_DNA"/>
</dbReference>
<dbReference type="FunFam" id="3.40.50.1100:FF:000004">
    <property type="entry name" value="Tryptophan synthase beta chain"/>
    <property type="match status" value="1"/>
</dbReference>
<accession>W4PJ39</accession>
<dbReference type="PROSITE" id="PS00168">
    <property type="entry name" value="TRP_SYNTHASE_BETA"/>
    <property type="match status" value="1"/>
</dbReference>
<dbReference type="Gene3D" id="3.40.50.1100">
    <property type="match status" value="2"/>
</dbReference>
<comment type="cofactor">
    <cofactor evidence="1 11">
        <name>pyridoxal 5'-phosphate</name>
        <dbReference type="ChEBI" id="CHEBI:597326"/>
    </cofactor>
</comment>
<feature type="domain" description="Tryptophan synthase beta chain-like PALP" evidence="12">
    <location>
        <begin position="53"/>
        <end position="378"/>
    </location>
</feature>
<keyword evidence="6 11" id="KW-0822">Tryptophan biosynthesis</keyword>
<keyword evidence="5 11" id="KW-0028">Amino-acid biosynthesis</keyword>
<evidence type="ECO:0000256" key="11">
    <source>
        <dbReference type="HAMAP-Rule" id="MF_00133"/>
    </source>
</evidence>
<name>W4PJ39_9BACE</name>
<dbReference type="EC" id="4.2.1.20" evidence="11"/>
<dbReference type="InterPro" id="IPR006653">
    <property type="entry name" value="Trp_synth_b_CS"/>
</dbReference>
<evidence type="ECO:0000256" key="9">
    <source>
        <dbReference type="ARBA" id="ARBA00023239"/>
    </source>
</evidence>
<evidence type="ECO:0000256" key="6">
    <source>
        <dbReference type="ARBA" id="ARBA00022822"/>
    </source>
</evidence>
<dbReference type="RefSeq" id="WP_027326286.1">
    <property type="nucleotide sequence ID" value="NZ_KE386624.1"/>
</dbReference>
<dbReference type="UniPathway" id="UPA00035">
    <property type="reaction ID" value="UER00044"/>
</dbReference>
<dbReference type="InterPro" id="IPR023026">
    <property type="entry name" value="Trp_synth_beta/beta-like"/>
</dbReference>
<reference evidence="14" key="1">
    <citation type="journal article" date="2014" name="Genome">
        <title>Draft Genome Sequences of Three Strains of Bacteroides pyogenes Isolated from a Cat and Swine.</title>
        <authorList>
            <person name="Sakamoto M."/>
            <person name="Oshima K."/>
            <person name="Suda W."/>
            <person name="Kitamura K."/>
            <person name="Iida T."/>
            <person name="Hattori M."/>
            <person name="Ohkuma M."/>
        </authorList>
    </citation>
    <scope>NUCLEOTIDE SEQUENCE [LARGE SCALE GENOMIC DNA]</scope>
    <source>
        <strain evidence="14">JCM 6294</strain>
    </source>
</reference>
<evidence type="ECO:0000259" key="12">
    <source>
        <dbReference type="Pfam" id="PF00291"/>
    </source>
</evidence>
<evidence type="ECO:0000256" key="8">
    <source>
        <dbReference type="ARBA" id="ARBA00023141"/>
    </source>
</evidence>
<feature type="modified residue" description="N6-(pyridoxal phosphate)lysine" evidence="11">
    <location>
        <position position="87"/>
    </location>
</feature>
<evidence type="ECO:0000256" key="7">
    <source>
        <dbReference type="ARBA" id="ARBA00022898"/>
    </source>
</evidence>
<dbReference type="InterPro" id="IPR036052">
    <property type="entry name" value="TrpB-like_PALP_sf"/>
</dbReference>
<comment type="similarity">
    <text evidence="3 11">Belongs to the TrpB family.</text>
</comment>
<dbReference type="InterPro" id="IPR001926">
    <property type="entry name" value="TrpB-like_PALP"/>
</dbReference>